<dbReference type="InterPro" id="IPR036895">
    <property type="entry name" value="Uracil-DNA_glycosylase-like_sf"/>
</dbReference>
<dbReference type="NCBIfam" id="NF003592">
    <property type="entry name" value="PRK05254.1-5"/>
    <property type="match status" value="1"/>
</dbReference>
<keyword evidence="7 9" id="KW-0378">Hydrolase</keyword>
<evidence type="ECO:0000313" key="11">
    <source>
        <dbReference type="EMBL" id="KIG18215.1"/>
    </source>
</evidence>
<gene>
    <name evidence="9" type="primary">ung</name>
    <name evidence="11" type="ORF">DB30_01719</name>
</gene>
<dbReference type="InterPro" id="IPR002043">
    <property type="entry name" value="UDG_fam1"/>
</dbReference>
<dbReference type="EC" id="3.2.2.27" evidence="4 9"/>
<accession>A0A0C2D9F6</accession>
<dbReference type="GO" id="GO:0097510">
    <property type="term" value="P:base-excision repair, AP site formation via deaminated base removal"/>
    <property type="evidence" value="ECO:0007669"/>
    <property type="project" value="TreeGrafter"/>
</dbReference>
<evidence type="ECO:0000256" key="3">
    <source>
        <dbReference type="ARBA" id="ARBA00008184"/>
    </source>
</evidence>
<evidence type="ECO:0000256" key="5">
    <source>
        <dbReference type="ARBA" id="ARBA00018429"/>
    </source>
</evidence>
<dbReference type="RefSeq" id="WP_052547289.1">
    <property type="nucleotide sequence ID" value="NZ_JMCC02000014.1"/>
</dbReference>
<evidence type="ECO:0000256" key="4">
    <source>
        <dbReference type="ARBA" id="ARBA00012030"/>
    </source>
</evidence>
<comment type="caution">
    <text evidence="11">The sequence shown here is derived from an EMBL/GenBank/DDBJ whole genome shotgun (WGS) entry which is preliminary data.</text>
</comment>
<evidence type="ECO:0000256" key="9">
    <source>
        <dbReference type="HAMAP-Rule" id="MF_00148"/>
    </source>
</evidence>
<dbReference type="Proteomes" id="UP000031599">
    <property type="component" value="Unassembled WGS sequence"/>
</dbReference>
<dbReference type="SMART" id="SM00986">
    <property type="entry name" value="UDG"/>
    <property type="match status" value="1"/>
</dbReference>
<evidence type="ECO:0000256" key="1">
    <source>
        <dbReference type="ARBA" id="ARBA00001400"/>
    </source>
</evidence>
<dbReference type="GO" id="GO:0004844">
    <property type="term" value="F:uracil DNA N-glycosylase activity"/>
    <property type="evidence" value="ECO:0007669"/>
    <property type="project" value="UniProtKB-UniRule"/>
</dbReference>
<protein>
    <recommendedName>
        <fullName evidence="5 9">Uracil-DNA glycosylase</fullName>
        <shortName evidence="9">UDG</shortName>
        <ecNumber evidence="4 9">3.2.2.27</ecNumber>
    </recommendedName>
</protein>
<dbReference type="SUPFAM" id="SSF52141">
    <property type="entry name" value="Uracil-DNA glycosylase-like"/>
    <property type="match status" value="1"/>
</dbReference>
<evidence type="ECO:0000259" key="10">
    <source>
        <dbReference type="SMART" id="SM00986"/>
    </source>
</evidence>
<dbReference type="NCBIfam" id="NF003588">
    <property type="entry name" value="PRK05254.1-1"/>
    <property type="match status" value="1"/>
</dbReference>
<dbReference type="NCBIfam" id="NF003589">
    <property type="entry name" value="PRK05254.1-2"/>
    <property type="match status" value="1"/>
</dbReference>
<keyword evidence="6 9" id="KW-0227">DNA damage</keyword>
<comment type="catalytic activity">
    <reaction evidence="1 9">
        <text>Hydrolyzes single-stranded DNA or mismatched double-stranded DNA and polynucleotides, releasing free uracil.</text>
        <dbReference type="EC" id="3.2.2.27"/>
    </reaction>
</comment>
<dbReference type="AlphaFoldDB" id="A0A0C2D9F6"/>
<dbReference type="InterPro" id="IPR005122">
    <property type="entry name" value="Uracil-DNA_glycosylase-like"/>
</dbReference>
<evidence type="ECO:0000256" key="6">
    <source>
        <dbReference type="ARBA" id="ARBA00022763"/>
    </source>
</evidence>
<dbReference type="EMBL" id="JMCC02000014">
    <property type="protein sequence ID" value="KIG18215.1"/>
    <property type="molecule type" value="Genomic_DNA"/>
</dbReference>
<evidence type="ECO:0000256" key="7">
    <source>
        <dbReference type="ARBA" id="ARBA00022801"/>
    </source>
</evidence>
<organism evidence="11 12">
    <name type="scientific">Enhygromyxa salina</name>
    <dbReference type="NCBI Taxonomy" id="215803"/>
    <lineage>
        <taxon>Bacteria</taxon>
        <taxon>Pseudomonadati</taxon>
        <taxon>Myxococcota</taxon>
        <taxon>Polyangia</taxon>
        <taxon>Nannocystales</taxon>
        <taxon>Nannocystaceae</taxon>
        <taxon>Enhygromyxa</taxon>
    </lineage>
</organism>
<dbReference type="GO" id="GO:0005737">
    <property type="term" value="C:cytoplasm"/>
    <property type="evidence" value="ECO:0007669"/>
    <property type="project" value="UniProtKB-SubCell"/>
</dbReference>
<dbReference type="Gene3D" id="3.40.470.10">
    <property type="entry name" value="Uracil-DNA glycosylase-like domain"/>
    <property type="match status" value="1"/>
</dbReference>
<proteinExistence type="inferred from homology"/>
<evidence type="ECO:0000256" key="2">
    <source>
        <dbReference type="ARBA" id="ARBA00002631"/>
    </source>
</evidence>
<dbReference type="PANTHER" id="PTHR11264">
    <property type="entry name" value="URACIL-DNA GLYCOSYLASE"/>
    <property type="match status" value="1"/>
</dbReference>
<dbReference type="Pfam" id="PF03167">
    <property type="entry name" value="UDG"/>
    <property type="match status" value="1"/>
</dbReference>
<dbReference type="NCBIfam" id="TIGR00628">
    <property type="entry name" value="ung"/>
    <property type="match status" value="1"/>
</dbReference>
<dbReference type="HAMAP" id="MF_00148">
    <property type="entry name" value="UDG"/>
    <property type="match status" value="1"/>
</dbReference>
<feature type="active site" description="Proton acceptor" evidence="9">
    <location>
        <position position="68"/>
    </location>
</feature>
<sequence>MSEAFGELPPSWHAVLGDELAKPYFRKLESFVATARATQEVFPPAQEVFAAFEHTPFESVRVMILGQDPYHDNDQAHGLCFSVRRGVKIPPSLRNLYKELKTDVGIDGPDHGYLQAWAERGVMLLNTVLTVQAHKANSHRKKGWETFSDRVIEVLAAREDPLVFVLWGKPAQKKLPLIERAASHGHHEVILAAHPSPLSASSGFFGSKPFSKVNAALSGWGKPPIDWSLPD</sequence>
<feature type="domain" description="Uracil-DNA glycosylase-like" evidence="10">
    <location>
        <begin position="53"/>
        <end position="217"/>
    </location>
</feature>
<dbReference type="PANTHER" id="PTHR11264:SF0">
    <property type="entry name" value="URACIL-DNA GLYCOSYLASE"/>
    <property type="match status" value="1"/>
</dbReference>
<dbReference type="CDD" id="cd10027">
    <property type="entry name" value="UDG-F1-like"/>
    <property type="match status" value="1"/>
</dbReference>
<keyword evidence="9" id="KW-0963">Cytoplasm</keyword>
<comment type="function">
    <text evidence="2 9">Excises uracil residues from the DNA which can arise as a result of misincorporation of dUMP residues by DNA polymerase or due to deamination of cytosine.</text>
</comment>
<reference evidence="11 12" key="1">
    <citation type="submission" date="2014-12" db="EMBL/GenBank/DDBJ databases">
        <title>Genome assembly of Enhygromyxa salina DSM 15201.</title>
        <authorList>
            <person name="Sharma G."/>
            <person name="Subramanian S."/>
        </authorList>
    </citation>
    <scope>NUCLEOTIDE SEQUENCE [LARGE SCALE GENOMIC DNA]</scope>
    <source>
        <strain evidence="11 12">DSM 15201</strain>
    </source>
</reference>
<keyword evidence="8 9" id="KW-0234">DNA repair</keyword>
<dbReference type="FunFam" id="3.40.470.10:FF:000001">
    <property type="entry name" value="Uracil-DNA glycosylase"/>
    <property type="match status" value="1"/>
</dbReference>
<comment type="similarity">
    <text evidence="3 9">Belongs to the uracil-DNA glycosylase (UDG) superfamily. UNG family.</text>
</comment>
<comment type="subcellular location">
    <subcellularLocation>
        <location evidence="9">Cytoplasm</location>
    </subcellularLocation>
</comment>
<name>A0A0C2D9F6_9BACT</name>
<evidence type="ECO:0000313" key="12">
    <source>
        <dbReference type="Proteomes" id="UP000031599"/>
    </source>
</evidence>
<evidence type="ECO:0000256" key="8">
    <source>
        <dbReference type="ARBA" id="ARBA00023204"/>
    </source>
</evidence>
<dbReference type="SMART" id="SM00987">
    <property type="entry name" value="UreE_C"/>
    <property type="match status" value="1"/>
</dbReference>